<protein>
    <submittedName>
        <fullName evidence="2">Uncharacterized protein</fullName>
    </submittedName>
</protein>
<accession>A0A395MNB2</accession>
<feature type="compositionally biased region" description="Acidic residues" evidence="1">
    <location>
        <begin position="262"/>
        <end position="279"/>
    </location>
</feature>
<sequence>MKTTTEILKTPPPNMLSYTCAPPETPPAAKTPSWFWKCRLCRSQWKLAVTRRCLKCAKTKTVGGSKMIGLSRSDTWIREDRLDKNRTSRRARKHDYDYWTVHNDWRRFRSVYKADPEAWKRHTDSELFKLKGKERRVMKVQIEKSRRTEMTQQRLERMLKNTHNCDIDCDYPSQCHSERYEADLQEYDDVILRNMVMKIPNPADDGYSIGKLPLCGVVPDFVRLSPKTTDAEDLDSEDETLVAYEDQQEDWFATSPRSPVSSDEEEEVTEQGPDDEADEKQDKKWWDPYYEDFFLKKKAQQSLNGELGAFK</sequence>
<name>A0A395MNB2_9HYPO</name>
<dbReference type="EMBL" id="PXXK01000178">
    <property type="protein sequence ID" value="RFN49438.1"/>
    <property type="molecule type" value="Genomic_DNA"/>
</dbReference>
<evidence type="ECO:0000256" key="1">
    <source>
        <dbReference type="SAM" id="MobiDB-lite"/>
    </source>
</evidence>
<dbReference type="AlphaFoldDB" id="A0A395MNB2"/>
<dbReference type="Proteomes" id="UP000265631">
    <property type="component" value="Unassembled WGS sequence"/>
</dbReference>
<evidence type="ECO:0000313" key="3">
    <source>
        <dbReference type="Proteomes" id="UP000265631"/>
    </source>
</evidence>
<feature type="region of interest" description="Disordered" evidence="1">
    <location>
        <begin position="247"/>
        <end position="283"/>
    </location>
</feature>
<comment type="caution">
    <text evidence="2">The sequence shown here is derived from an EMBL/GenBank/DDBJ whole genome shotgun (WGS) entry which is preliminary data.</text>
</comment>
<proteinExistence type="predicted"/>
<reference evidence="2 3" key="1">
    <citation type="journal article" date="2018" name="PLoS Pathog.">
        <title>Evolution of structural diversity of trichothecenes, a family of toxins produced by plant pathogenic and entomopathogenic fungi.</title>
        <authorList>
            <person name="Proctor R.H."/>
            <person name="McCormick S.P."/>
            <person name="Kim H.S."/>
            <person name="Cardoza R.E."/>
            <person name="Stanley A.M."/>
            <person name="Lindo L."/>
            <person name="Kelly A."/>
            <person name="Brown D.W."/>
            <person name="Lee T."/>
            <person name="Vaughan M.M."/>
            <person name="Alexander N.J."/>
            <person name="Busman M."/>
            <person name="Gutierrez S."/>
        </authorList>
    </citation>
    <scope>NUCLEOTIDE SEQUENCE [LARGE SCALE GENOMIC DNA]</scope>
    <source>
        <strain evidence="2 3">NRRL 13405</strain>
    </source>
</reference>
<dbReference type="STRING" id="2594813.A0A395MNB2"/>
<evidence type="ECO:0000313" key="2">
    <source>
        <dbReference type="EMBL" id="RFN49438.1"/>
    </source>
</evidence>
<gene>
    <name evidence="2" type="ORF">FIE12Z_6333</name>
</gene>
<keyword evidence="3" id="KW-1185">Reference proteome</keyword>
<organism evidence="2 3">
    <name type="scientific">Fusarium flagelliforme</name>
    <dbReference type="NCBI Taxonomy" id="2675880"/>
    <lineage>
        <taxon>Eukaryota</taxon>
        <taxon>Fungi</taxon>
        <taxon>Dikarya</taxon>
        <taxon>Ascomycota</taxon>
        <taxon>Pezizomycotina</taxon>
        <taxon>Sordariomycetes</taxon>
        <taxon>Hypocreomycetidae</taxon>
        <taxon>Hypocreales</taxon>
        <taxon>Nectriaceae</taxon>
        <taxon>Fusarium</taxon>
        <taxon>Fusarium incarnatum-equiseti species complex</taxon>
    </lineage>
</organism>